<dbReference type="EMBL" id="NAJN01000125">
    <property type="protein sequence ID" value="TKA78845.1"/>
    <property type="molecule type" value="Genomic_DNA"/>
</dbReference>
<dbReference type="AlphaFoldDB" id="A0A4U0XUU1"/>
<accession>A0A4U0XUU1</accession>
<feature type="region of interest" description="Disordered" evidence="1">
    <location>
        <begin position="48"/>
        <end position="76"/>
    </location>
</feature>
<keyword evidence="3" id="KW-1185">Reference proteome</keyword>
<name>A0A4U0XUU1_9PEZI</name>
<comment type="caution">
    <text evidence="2">The sequence shown here is derived from an EMBL/GenBank/DDBJ whole genome shotgun (WGS) entry which is preliminary data.</text>
</comment>
<feature type="compositionally biased region" description="Basic and acidic residues" evidence="1">
    <location>
        <begin position="392"/>
        <end position="407"/>
    </location>
</feature>
<protein>
    <submittedName>
        <fullName evidence="2">Uncharacterized protein</fullName>
    </submittedName>
</protein>
<feature type="region of interest" description="Disordered" evidence="1">
    <location>
        <begin position="359"/>
        <end position="417"/>
    </location>
</feature>
<feature type="non-terminal residue" evidence="2">
    <location>
        <position position="447"/>
    </location>
</feature>
<organism evidence="2 3">
    <name type="scientific">Cryomyces minteri</name>
    <dbReference type="NCBI Taxonomy" id="331657"/>
    <lineage>
        <taxon>Eukaryota</taxon>
        <taxon>Fungi</taxon>
        <taxon>Dikarya</taxon>
        <taxon>Ascomycota</taxon>
        <taxon>Pezizomycotina</taxon>
        <taxon>Dothideomycetes</taxon>
        <taxon>Dothideomycetes incertae sedis</taxon>
        <taxon>Cryomyces</taxon>
    </lineage>
</organism>
<proteinExistence type="predicted"/>
<feature type="region of interest" description="Disordered" evidence="1">
    <location>
        <begin position="1"/>
        <end position="30"/>
    </location>
</feature>
<dbReference type="OrthoDB" id="21060at2759"/>
<evidence type="ECO:0000313" key="2">
    <source>
        <dbReference type="EMBL" id="TKA78845.1"/>
    </source>
</evidence>
<feature type="compositionally biased region" description="Basic and acidic residues" evidence="1">
    <location>
        <begin position="15"/>
        <end position="25"/>
    </location>
</feature>
<feature type="compositionally biased region" description="Low complexity" evidence="1">
    <location>
        <begin position="359"/>
        <end position="379"/>
    </location>
</feature>
<evidence type="ECO:0000256" key="1">
    <source>
        <dbReference type="SAM" id="MobiDB-lite"/>
    </source>
</evidence>
<gene>
    <name evidence="2" type="ORF">B0A49_01951</name>
</gene>
<sequence length="447" mass="47246">MAPPTAPGSMGPPSRPDKSENKATDINDLSDLITASGIDLREEEQYLADSYRNTHQPVSSFTSSFNTQSSSSLSPNNPFGQLSQGNYGQHPAFQGYGPVIQPPVPQKTVEEEVFEKHKRAARAKSENQQQHLRDPFLQPQVLRQKLDRGAYDSGVRINVEGLYDPHPQKRTTGVTMTGPDGTGIVSVKEHSLLSDTAPLVEVLSLLSLAANERVRGLVEDAFALSRGRQYGSHGVVPPDWADLAVGNGVQPASAVPASITNSAWDQPESAISPMTMPNAFKRTSHIRKTQPSSPMSAHLQRIYLGSLQSPHLPTAPPTPQPTIAFPNAVALSLQRLTATEAAHERARLKARAARAAARARALDSTTGTGIATATGDASTPGASTPGGPIDGRAPEKAMSKKERDRLAKAGQTDEAVHRNANLTASLALGKSKYSWMSGGGGGGGGGG</sequence>
<dbReference type="Proteomes" id="UP000308768">
    <property type="component" value="Unassembled WGS sequence"/>
</dbReference>
<feature type="compositionally biased region" description="Low complexity" evidence="1">
    <location>
        <begin position="59"/>
        <end position="76"/>
    </location>
</feature>
<evidence type="ECO:0000313" key="3">
    <source>
        <dbReference type="Proteomes" id="UP000308768"/>
    </source>
</evidence>
<reference evidence="2 3" key="1">
    <citation type="submission" date="2017-03" db="EMBL/GenBank/DDBJ databases">
        <title>Genomes of endolithic fungi from Antarctica.</title>
        <authorList>
            <person name="Coleine C."/>
            <person name="Masonjones S."/>
            <person name="Stajich J.E."/>
        </authorList>
    </citation>
    <scope>NUCLEOTIDE SEQUENCE [LARGE SCALE GENOMIC DNA]</scope>
    <source>
        <strain evidence="2 3">CCFEE 5187</strain>
    </source>
</reference>
<dbReference type="STRING" id="331657.A0A4U0XUU1"/>